<comment type="catalytic activity">
    <reaction evidence="11">
        <text>glucuronate acceptor + UDP-alpha-D-glucuronate = acceptor beta-D-glucuronoside + UDP + H(+)</text>
        <dbReference type="Rhea" id="RHEA:21032"/>
        <dbReference type="ChEBI" id="CHEBI:15378"/>
        <dbReference type="ChEBI" id="CHEBI:58052"/>
        <dbReference type="ChEBI" id="CHEBI:58223"/>
        <dbReference type="ChEBI" id="CHEBI:132367"/>
        <dbReference type="ChEBI" id="CHEBI:132368"/>
        <dbReference type="EC" id="2.4.1.17"/>
    </reaction>
</comment>
<keyword evidence="5" id="KW-0808">Transferase</keyword>
<dbReference type="GeneID" id="110310907"/>
<evidence type="ECO:0000313" key="15">
    <source>
        <dbReference type="RefSeq" id="XP_021039735.1"/>
    </source>
</evidence>
<evidence type="ECO:0000256" key="5">
    <source>
        <dbReference type="ARBA" id="ARBA00022679"/>
    </source>
</evidence>
<proteinExistence type="inferred from homology"/>
<keyword evidence="7 13" id="KW-0732">Signal</keyword>
<dbReference type="KEGG" id="mcal:110310907"/>
<evidence type="ECO:0000256" key="7">
    <source>
        <dbReference type="ARBA" id="ARBA00022729"/>
    </source>
</evidence>
<dbReference type="Proteomes" id="UP000515126">
    <property type="component" value="Chromosome 15"/>
</dbReference>
<evidence type="ECO:0000313" key="14">
    <source>
        <dbReference type="Proteomes" id="UP000515126"/>
    </source>
</evidence>
<dbReference type="GO" id="GO:0015020">
    <property type="term" value="F:glucuronosyltransferase activity"/>
    <property type="evidence" value="ECO:0007669"/>
    <property type="project" value="UniProtKB-EC"/>
</dbReference>
<keyword evidence="4" id="KW-0328">Glycosyltransferase</keyword>
<comment type="similarity">
    <text evidence="2">Belongs to the UDP-glycosyltransferase family.</text>
</comment>
<evidence type="ECO:0000256" key="4">
    <source>
        <dbReference type="ARBA" id="ARBA00022676"/>
    </source>
</evidence>
<keyword evidence="6 12" id="KW-0812">Transmembrane</keyword>
<dbReference type="RefSeq" id="XP_021039735.1">
    <property type="nucleotide sequence ID" value="XM_021184076.2"/>
</dbReference>
<feature type="signal peptide" evidence="13">
    <location>
        <begin position="1"/>
        <end position="22"/>
    </location>
</feature>
<sequence length="523" mass="59608">MAAHRHWLLMSFFFLEVILLEAAKILTISTLSASHYILMNRVSQILHGGGHNVIKLLYEGGDIPDFRKEKPSYQIISWRPPEDQEKKFADLRHRLTEEITYGRQEFQAVLKLYEHYGNLCTHLLSRDDIMDALRDETCCILLYFDAVDLCSFLVAEKIGKPFVVFLSILANNIDFGLPSPLSYVPMSGSLLTDKMDFWGRVKNFLMSFDFSMRQKKIHSQFDSTIQEHFEEGSQPVLSQLLQKAELWLLSSDFALEFARPLFPNTIYVGGLLDKPVKPIPQDLENFISQFEDSGFVLVALASIATMHQTMEIIKEMNSAFARLPQGVLWTCKDSHWPRDVRLAPNVKIVDWIPQNDLLAYPSIRLFVTHGGLNSVNEAIQHGVPMVGITIFGDQPENMFRVEAKNLGVSIQLQTLKAESFALTMKEVIEDKRYKSAAMAARAIRRSYPLTSTQRLVGWIDHILQTGGGAHLKPHVFQQPWHVQNLLDVLLFLVGFTLGSLWLFKNVLTLLLRSLSGTRKEKES</sequence>
<evidence type="ECO:0000256" key="3">
    <source>
        <dbReference type="ARBA" id="ARBA00012544"/>
    </source>
</evidence>
<evidence type="ECO:0000256" key="12">
    <source>
        <dbReference type="SAM" id="Phobius"/>
    </source>
</evidence>
<evidence type="ECO:0000256" key="1">
    <source>
        <dbReference type="ARBA" id="ARBA00004167"/>
    </source>
</evidence>
<name>A0A6P5RAP6_MUSCR</name>
<keyword evidence="9 12" id="KW-0472">Membrane</keyword>
<keyword evidence="14" id="KW-1185">Reference proteome</keyword>
<evidence type="ECO:0000256" key="2">
    <source>
        <dbReference type="ARBA" id="ARBA00009995"/>
    </source>
</evidence>
<protein>
    <recommendedName>
        <fullName evidence="3">glucuronosyltransferase</fullName>
        <ecNumber evidence="3">2.4.1.17</ecNumber>
    </recommendedName>
</protein>
<dbReference type="SUPFAM" id="SSF53756">
    <property type="entry name" value="UDP-Glycosyltransferase/glycogen phosphorylase"/>
    <property type="match status" value="1"/>
</dbReference>
<dbReference type="PANTHER" id="PTHR48043">
    <property type="entry name" value="EG:EG0003.4 PROTEIN-RELATED"/>
    <property type="match status" value="1"/>
</dbReference>
<dbReference type="Pfam" id="PF00201">
    <property type="entry name" value="UDPGT"/>
    <property type="match status" value="1"/>
</dbReference>
<dbReference type="FunFam" id="3.40.50.2000:FF:000094">
    <property type="entry name" value="UDP-glucuronosyltransferase"/>
    <property type="match status" value="1"/>
</dbReference>
<dbReference type="PANTHER" id="PTHR48043:SF24">
    <property type="entry name" value="UDP-GLUCURONOSYLTRANSFERASE 3A2"/>
    <property type="match status" value="1"/>
</dbReference>
<dbReference type="InterPro" id="IPR050271">
    <property type="entry name" value="UDP-glycosyltransferase"/>
</dbReference>
<dbReference type="CDD" id="cd03784">
    <property type="entry name" value="GT1_Gtf-like"/>
    <property type="match status" value="1"/>
</dbReference>
<accession>A0A6P5RAP6</accession>
<keyword evidence="8 12" id="KW-1133">Transmembrane helix</keyword>
<dbReference type="InterPro" id="IPR002213">
    <property type="entry name" value="UDP_glucos_trans"/>
</dbReference>
<keyword evidence="10" id="KW-0325">Glycoprotein</keyword>
<dbReference type="EC" id="2.4.1.17" evidence="3"/>
<dbReference type="Gene3D" id="3.40.50.2000">
    <property type="entry name" value="Glycogen Phosphorylase B"/>
    <property type="match status" value="1"/>
</dbReference>
<organism evidence="14 15">
    <name type="scientific">Mus caroli</name>
    <name type="common">Ryukyu mouse</name>
    <name type="synonym">Ricefield mouse</name>
    <dbReference type="NCBI Taxonomy" id="10089"/>
    <lineage>
        <taxon>Eukaryota</taxon>
        <taxon>Metazoa</taxon>
        <taxon>Chordata</taxon>
        <taxon>Craniata</taxon>
        <taxon>Vertebrata</taxon>
        <taxon>Euteleostomi</taxon>
        <taxon>Mammalia</taxon>
        <taxon>Eutheria</taxon>
        <taxon>Euarchontoglires</taxon>
        <taxon>Glires</taxon>
        <taxon>Rodentia</taxon>
        <taxon>Myomorpha</taxon>
        <taxon>Muroidea</taxon>
        <taxon>Muridae</taxon>
        <taxon>Murinae</taxon>
        <taxon>Mus</taxon>
        <taxon>Mus</taxon>
    </lineage>
</organism>
<evidence type="ECO:0000256" key="13">
    <source>
        <dbReference type="SAM" id="SignalP"/>
    </source>
</evidence>
<feature type="transmembrane region" description="Helical" evidence="12">
    <location>
        <begin position="488"/>
        <end position="511"/>
    </location>
</feature>
<dbReference type="AlphaFoldDB" id="A0A6P5RAP6"/>
<gene>
    <name evidence="15" type="primary">LOC110310907</name>
</gene>
<reference evidence="15" key="1">
    <citation type="submission" date="2025-08" db="UniProtKB">
        <authorList>
            <consortium name="RefSeq"/>
        </authorList>
    </citation>
    <scope>IDENTIFICATION</scope>
</reference>
<comment type="subcellular location">
    <subcellularLocation>
        <location evidence="1">Membrane</location>
        <topology evidence="1">Single-pass membrane protein</topology>
    </subcellularLocation>
</comment>
<evidence type="ECO:0000256" key="8">
    <source>
        <dbReference type="ARBA" id="ARBA00022989"/>
    </source>
</evidence>
<evidence type="ECO:0000256" key="11">
    <source>
        <dbReference type="ARBA" id="ARBA00047475"/>
    </source>
</evidence>
<feature type="chain" id="PRO_5027665549" description="glucuronosyltransferase" evidence="13">
    <location>
        <begin position="23"/>
        <end position="523"/>
    </location>
</feature>
<evidence type="ECO:0000256" key="10">
    <source>
        <dbReference type="ARBA" id="ARBA00023180"/>
    </source>
</evidence>
<evidence type="ECO:0000256" key="6">
    <source>
        <dbReference type="ARBA" id="ARBA00022692"/>
    </source>
</evidence>
<dbReference type="GO" id="GO:0043541">
    <property type="term" value="C:UDP-N-acetylglucosamine transferase complex"/>
    <property type="evidence" value="ECO:0007669"/>
    <property type="project" value="TreeGrafter"/>
</dbReference>
<evidence type="ECO:0000256" key="9">
    <source>
        <dbReference type="ARBA" id="ARBA00023136"/>
    </source>
</evidence>